<gene>
    <name evidence="2" type="ORF">LA66_03410</name>
</gene>
<evidence type="ECO:0008006" key="4">
    <source>
        <dbReference type="Google" id="ProtNLM"/>
    </source>
</evidence>
<keyword evidence="1" id="KW-0732">Signal</keyword>
<dbReference type="PROSITE" id="PS51257">
    <property type="entry name" value="PROKAR_LIPOPROTEIN"/>
    <property type="match status" value="1"/>
</dbReference>
<dbReference type="InterPro" id="IPR021719">
    <property type="entry name" value="Prot_inh_I78"/>
</dbReference>
<dbReference type="EMBL" id="JRFJ01000001">
    <property type="protein sequence ID" value="KHJ55704.1"/>
    <property type="molecule type" value="Genomic_DNA"/>
</dbReference>
<reference evidence="2 3" key="1">
    <citation type="submission" date="2014-09" db="EMBL/GenBank/DDBJ databases">
        <title>Isolation and characterization of Aurantimonas altamirensis ON-56566 from clinical sample following a dog bite.</title>
        <authorList>
            <person name="Eshaghi A."/>
            <person name="Li A."/>
            <person name="Shahinas D."/>
            <person name="Bahn P."/>
            <person name="Kus J.V."/>
            <person name="Patel S.N."/>
        </authorList>
    </citation>
    <scope>NUCLEOTIDE SEQUENCE [LARGE SCALE GENOMIC DNA]</scope>
    <source>
        <strain evidence="2 3">ON-56566</strain>
    </source>
</reference>
<evidence type="ECO:0000313" key="2">
    <source>
        <dbReference type="EMBL" id="KHJ55704.1"/>
    </source>
</evidence>
<evidence type="ECO:0000256" key="1">
    <source>
        <dbReference type="SAM" id="SignalP"/>
    </source>
</evidence>
<feature type="signal peptide" evidence="1">
    <location>
        <begin position="1"/>
        <end position="19"/>
    </location>
</feature>
<dbReference type="Gene3D" id="3.30.10.10">
    <property type="entry name" value="Trypsin Inhibitor V, subunit A"/>
    <property type="match status" value="1"/>
</dbReference>
<evidence type="ECO:0000313" key="3">
    <source>
        <dbReference type="Proteomes" id="UP000030826"/>
    </source>
</evidence>
<proteinExistence type="predicted"/>
<dbReference type="Proteomes" id="UP000030826">
    <property type="component" value="Unassembled WGS sequence"/>
</dbReference>
<feature type="chain" id="PRO_5002080438" description="Peptidase inhibitor I78 family protein" evidence="1">
    <location>
        <begin position="20"/>
        <end position="100"/>
    </location>
</feature>
<dbReference type="RefSeq" id="WP_039188726.1">
    <property type="nucleotide sequence ID" value="NZ_JRFJ01000001.1"/>
</dbReference>
<name>A0A0B1Q5M7_9HYPH</name>
<accession>A0A0B1Q5M7</accession>
<dbReference type="STRING" id="370622.LA66_03410"/>
<dbReference type="AlphaFoldDB" id="A0A0B1Q5M7"/>
<dbReference type="OrthoDB" id="8724542at2"/>
<dbReference type="Pfam" id="PF11720">
    <property type="entry name" value="Inhibitor_I78"/>
    <property type="match status" value="1"/>
</dbReference>
<comment type="caution">
    <text evidence="2">The sequence shown here is derived from an EMBL/GenBank/DDBJ whole genome shotgun (WGS) entry which is preliminary data.</text>
</comment>
<organism evidence="2 3">
    <name type="scientific">Aureimonas altamirensis</name>
    <dbReference type="NCBI Taxonomy" id="370622"/>
    <lineage>
        <taxon>Bacteria</taxon>
        <taxon>Pseudomonadati</taxon>
        <taxon>Pseudomonadota</taxon>
        <taxon>Alphaproteobacteria</taxon>
        <taxon>Hyphomicrobiales</taxon>
        <taxon>Aurantimonadaceae</taxon>
        <taxon>Aureimonas</taxon>
    </lineage>
</organism>
<sequence>MTTKRVTALALTLAAASLAACQTGTEAVNDGAAQAVCRADAAAALVGMDRLTDDEAMQRTGATIVRQIAPGQGVTMDYRQNRVTVETDPRTGKVVRAACG</sequence>
<protein>
    <recommendedName>
        <fullName evidence="4">Peptidase inhibitor I78 family protein</fullName>
    </recommendedName>
</protein>